<comment type="caution">
    <text evidence="1">The sequence shown here is derived from an EMBL/GenBank/DDBJ whole genome shotgun (WGS) entry which is preliminary data.</text>
</comment>
<feature type="non-terminal residue" evidence="1">
    <location>
        <position position="27"/>
    </location>
</feature>
<dbReference type="AlphaFoldDB" id="A0A392R5L0"/>
<dbReference type="EMBL" id="LXQA010182440">
    <property type="protein sequence ID" value="MCI30825.1"/>
    <property type="molecule type" value="Genomic_DNA"/>
</dbReference>
<name>A0A392R5L0_9FABA</name>
<sequence length="27" mass="2976">MEEPPRNPGSSLILVMLVGDFSKALFQ</sequence>
<accession>A0A392R5L0</accession>
<evidence type="ECO:0000313" key="2">
    <source>
        <dbReference type="Proteomes" id="UP000265520"/>
    </source>
</evidence>
<keyword evidence="2" id="KW-1185">Reference proteome</keyword>
<reference evidence="1 2" key="1">
    <citation type="journal article" date="2018" name="Front. Plant Sci.">
        <title>Red Clover (Trifolium pratense) and Zigzag Clover (T. medium) - A Picture of Genomic Similarities and Differences.</title>
        <authorList>
            <person name="Dluhosova J."/>
            <person name="Istvanek J."/>
            <person name="Nedelnik J."/>
            <person name="Repkova J."/>
        </authorList>
    </citation>
    <scope>NUCLEOTIDE SEQUENCE [LARGE SCALE GENOMIC DNA]</scope>
    <source>
        <strain evidence="2">cv. 10/8</strain>
        <tissue evidence="1">Leaf</tissue>
    </source>
</reference>
<dbReference type="Proteomes" id="UP000265520">
    <property type="component" value="Unassembled WGS sequence"/>
</dbReference>
<organism evidence="1 2">
    <name type="scientific">Trifolium medium</name>
    <dbReference type="NCBI Taxonomy" id="97028"/>
    <lineage>
        <taxon>Eukaryota</taxon>
        <taxon>Viridiplantae</taxon>
        <taxon>Streptophyta</taxon>
        <taxon>Embryophyta</taxon>
        <taxon>Tracheophyta</taxon>
        <taxon>Spermatophyta</taxon>
        <taxon>Magnoliopsida</taxon>
        <taxon>eudicotyledons</taxon>
        <taxon>Gunneridae</taxon>
        <taxon>Pentapetalae</taxon>
        <taxon>rosids</taxon>
        <taxon>fabids</taxon>
        <taxon>Fabales</taxon>
        <taxon>Fabaceae</taxon>
        <taxon>Papilionoideae</taxon>
        <taxon>50 kb inversion clade</taxon>
        <taxon>NPAAA clade</taxon>
        <taxon>Hologalegina</taxon>
        <taxon>IRL clade</taxon>
        <taxon>Trifolieae</taxon>
        <taxon>Trifolium</taxon>
    </lineage>
</organism>
<protein>
    <submittedName>
        <fullName evidence="1">Uncharacterized protein</fullName>
    </submittedName>
</protein>
<evidence type="ECO:0000313" key="1">
    <source>
        <dbReference type="EMBL" id="MCI30825.1"/>
    </source>
</evidence>
<proteinExistence type="predicted"/>